<feature type="transmembrane region" description="Helical" evidence="3">
    <location>
        <begin position="597"/>
        <end position="620"/>
    </location>
</feature>
<dbReference type="Proteomes" id="UP000008837">
    <property type="component" value="Unassembled WGS sequence"/>
</dbReference>
<keyword evidence="5" id="KW-1185">Reference proteome</keyword>
<dbReference type="VEuPathDB" id="FungiDB:MGL_1062"/>
<feature type="coiled-coil region" evidence="1">
    <location>
        <begin position="282"/>
        <end position="340"/>
    </location>
</feature>
<feature type="region of interest" description="Disordered" evidence="2">
    <location>
        <begin position="78"/>
        <end position="131"/>
    </location>
</feature>
<evidence type="ECO:0000256" key="1">
    <source>
        <dbReference type="SAM" id="Coils"/>
    </source>
</evidence>
<accession>A8PWB4</accession>
<keyword evidence="3" id="KW-0472">Membrane</keyword>
<dbReference type="RefSeq" id="XP_001731794.1">
    <property type="nucleotide sequence ID" value="XM_001731742.1"/>
</dbReference>
<feature type="region of interest" description="Disordered" evidence="2">
    <location>
        <begin position="360"/>
        <end position="407"/>
    </location>
</feature>
<dbReference type="GeneID" id="5856099"/>
<feature type="region of interest" description="Disordered" evidence="2">
    <location>
        <begin position="428"/>
        <end position="455"/>
    </location>
</feature>
<dbReference type="InParanoid" id="A8PWB4"/>
<feature type="compositionally biased region" description="Polar residues" evidence="2">
    <location>
        <begin position="430"/>
        <end position="441"/>
    </location>
</feature>
<dbReference type="AlphaFoldDB" id="A8PWB4"/>
<dbReference type="OrthoDB" id="3341412at2759"/>
<comment type="caution">
    <text evidence="4">The sequence shown here is derived from an EMBL/GenBank/DDBJ whole genome shotgun (WGS) entry which is preliminary data.</text>
</comment>
<evidence type="ECO:0000313" key="4">
    <source>
        <dbReference type="EMBL" id="EDP44580.1"/>
    </source>
</evidence>
<dbReference type="KEGG" id="mgl:MGL_1062"/>
<proteinExistence type="predicted"/>
<dbReference type="STRING" id="425265.A8PWB4"/>
<name>A8PWB4_MALGO</name>
<protein>
    <submittedName>
        <fullName evidence="4">Uncharacterized protein</fullName>
    </submittedName>
</protein>
<dbReference type="EMBL" id="AAYY01000003">
    <property type="protein sequence ID" value="EDP44580.1"/>
    <property type="molecule type" value="Genomic_DNA"/>
</dbReference>
<feature type="region of interest" description="Disordered" evidence="2">
    <location>
        <begin position="495"/>
        <end position="551"/>
    </location>
</feature>
<evidence type="ECO:0000256" key="2">
    <source>
        <dbReference type="SAM" id="MobiDB-lite"/>
    </source>
</evidence>
<keyword evidence="1" id="KW-0175">Coiled coil</keyword>
<keyword evidence="3" id="KW-1133">Transmembrane helix</keyword>
<evidence type="ECO:0000313" key="5">
    <source>
        <dbReference type="Proteomes" id="UP000008837"/>
    </source>
</evidence>
<sequence>MLRCDEGIVRALFHEHGGDKLSAIDLPRVLDAYTSTHGSPLVTGDIASQITSFARENSTLIIGIDEFLGMVRSLEQETDSSIDTSNTSLLFDGKGDSPSSPDTTLDSTPSESPAKHRSPFAPRTGACVPISSSSQRMSALLPVTRSDPDVASVSARSALIRKLARVNEQLERLQTEHQMLTTEKEHRSQECSALQREVHALRRDLRLTRDHEHALEVRVHELDESVVLLQSERDSQAKILRELDARMQQQLVSFAALETQDSEHVVQLRSMQSTCHAYLADIQNLRATCDAQREAMSSLESTVDALERVHTDAERLQQQVDASRQVHEQLEQELSALRNVSAQTGPVLAEDLALYDQYSPLSSSSATDEGLESPSDCRSQNHPDSPSENQFECESACPPKSGPGHEQKVCDQVFQGQCDHLDEALANPPNAAQVSSESPSEIQPGIPGHVSGNVEPDEIQSLTRQDSLHLNDRMQNDTDQKMCRHNDDLPLAPTHSFQVITTPPRPSSPAKSYKPVSLATNVSTPCTPMPSSPSRSSTSEPDCPDTCASLTSKRSTSSLQDALLGVSSVPTTITATHSTPSPKALAPPASHHTHRPFIVSAILVHLFLLLVGMWLGLWLYDFVYRATPSLLYDRFMHQSWIEANMLYDSLDTPPSIHAWLEHYLTRFS</sequence>
<evidence type="ECO:0000256" key="3">
    <source>
        <dbReference type="SAM" id="Phobius"/>
    </source>
</evidence>
<feature type="compositionally biased region" description="Polar residues" evidence="2">
    <location>
        <begin position="79"/>
        <end position="89"/>
    </location>
</feature>
<organism evidence="4 5">
    <name type="scientific">Malassezia globosa (strain ATCC MYA-4612 / CBS 7966)</name>
    <name type="common">Dandruff-associated fungus</name>
    <dbReference type="NCBI Taxonomy" id="425265"/>
    <lineage>
        <taxon>Eukaryota</taxon>
        <taxon>Fungi</taxon>
        <taxon>Dikarya</taxon>
        <taxon>Basidiomycota</taxon>
        <taxon>Ustilaginomycotina</taxon>
        <taxon>Malasseziomycetes</taxon>
        <taxon>Malasseziales</taxon>
        <taxon>Malasseziaceae</taxon>
        <taxon>Malassezia</taxon>
    </lineage>
</organism>
<gene>
    <name evidence="4" type="ORF">MGL_1062</name>
</gene>
<feature type="compositionally biased region" description="Low complexity" evidence="2">
    <location>
        <begin position="96"/>
        <end position="112"/>
    </location>
</feature>
<reference evidence="4 5" key="1">
    <citation type="journal article" date="2007" name="Proc. Natl. Acad. Sci. U.S.A.">
        <title>Dandruff-associated Malassezia genomes reveal convergent and divergent virulence traits shared with plant and human fungal pathogens.</title>
        <authorList>
            <person name="Xu J."/>
            <person name="Saunders C.W."/>
            <person name="Hu P."/>
            <person name="Grant R.A."/>
            <person name="Boekhout T."/>
            <person name="Kuramae E.E."/>
            <person name="Kronstad J.W."/>
            <person name="Deangelis Y.M."/>
            <person name="Reeder N.L."/>
            <person name="Johnstone K.R."/>
            <person name="Leland M."/>
            <person name="Fieno A.M."/>
            <person name="Begley W.M."/>
            <person name="Sun Y."/>
            <person name="Lacey M.P."/>
            <person name="Chaudhary T."/>
            <person name="Keough T."/>
            <person name="Chu L."/>
            <person name="Sears R."/>
            <person name="Yuan B."/>
            <person name="Dawson T.L.Jr."/>
        </authorList>
    </citation>
    <scope>NUCLEOTIDE SEQUENCE [LARGE SCALE GENOMIC DNA]</scope>
    <source>
        <strain evidence="5">ATCC MYA-4612 / CBS 7966</strain>
    </source>
</reference>
<keyword evidence="3" id="KW-0812">Transmembrane</keyword>
<feature type="coiled-coil region" evidence="1">
    <location>
        <begin position="156"/>
        <end position="190"/>
    </location>
</feature>
<feature type="compositionally biased region" description="Low complexity" evidence="2">
    <location>
        <begin position="532"/>
        <end position="541"/>
    </location>
</feature>
<feature type="compositionally biased region" description="Polar residues" evidence="2">
    <location>
        <begin position="376"/>
        <end position="392"/>
    </location>
</feature>